<dbReference type="Pfam" id="PF04383">
    <property type="entry name" value="KilA-N"/>
    <property type="match status" value="1"/>
</dbReference>
<gene>
    <name evidence="6" type="ORF">TAPDE_001366</name>
</gene>
<dbReference type="Gene3D" id="3.10.260.10">
    <property type="entry name" value="Transcription regulator HTH, APSES-type DNA-binding domain"/>
    <property type="match status" value="1"/>
</dbReference>
<dbReference type="InterPro" id="IPR018004">
    <property type="entry name" value="KilA/APSES_HTH"/>
</dbReference>
<dbReference type="PROSITE" id="PS51299">
    <property type="entry name" value="HTH_APSES"/>
    <property type="match status" value="1"/>
</dbReference>
<evidence type="ECO:0000256" key="3">
    <source>
        <dbReference type="PROSITE-ProRule" id="PRU00023"/>
    </source>
</evidence>
<dbReference type="SMART" id="SM00248">
    <property type="entry name" value="ANK"/>
    <property type="match status" value="2"/>
</dbReference>
<dbReference type="eggNOG" id="KOG4177">
    <property type="taxonomic scope" value="Eukaryota"/>
</dbReference>
<dbReference type="GO" id="GO:0003677">
    <property type="term" value="F:DNA binding"/>
    <property type="evidence" value="ECO:0007669"/>
    <property type="project" value="InterPro"/>
</dbReference>
<dbReference type="GO" id="GO:0001228">
    <property type="term" value="F:DNA-binding transcription activator activity, RNA polymerase II-specific"/>
    <property type="evidence" value="ECO:0007669"/>
    <property type="project" value="UniProtKB-ARBA"/>
</dbReference>
<dbReference type="STRING" id="1097556.R4XB24"/>
<dbReference type="PROSITE" id="PS50088">
    <property type="entry name" value="ANK_REPEAT"/>
    <property type="match status" value="2"/>
</dbReference>
<evidence type="ECO:0000313" key="7">
    <source>
        <dbReference type="Proteomes" id="UP000013776"/>
    </source>
</evidence>
<evidence type="ECO:0000313" key="6">
    <source>
        <dbReference type="EMBL" id="CCG81528.1"/>
    </source>
</evidence>
<keyword evidence="6" id="KW-0131">Cell cycle</keyword>
<feature type="region of interest" description="Disordered" evidence="4">
    <location>
        <begin position="103"/>
        <end position="180"/>
    </location>
</feature>
<dbReference type="VEuPathDB" id="FungiDB:TAPDE_001366"/>
<reference evidence="6 7" key="1">
    <citation type="journal article" date="2013" name="MBio">
        <title>Genome sequencing of the plant pathogen Taphrina deformans, the causal agent of peach leaf curl.</title>
        <authorList>
            <person name="Cisse O.H."/>
            <person name="Almeida J.M.G.C.F."/>
            <person name="Fonseca A."/>
            <person name="Kumar A.A."/>
            <person name="Salojaervi J."/>
            <person name="Overmyer K."/>
            <person name="Hauser P.M."/>
            <person name="Pagni M."/>
        </authorList>
    </citation>
    <scope>NUCLEOTIDE SEQUENCE [LARGE SCALE GENOMIC DNA]</scope>
    <source>
        <strain evidence="7">PYCC 5710 / ATCC 11124 / CBS 356.35 / IMI 108563 / JCM 9778 / NBRC 8474</strain>
    </source>
</reference>
<accession>R4XB24</accession>
<dbReference type="OrthoDB" id="6718656at2759"/>
<comment type="caution">
    <text evidence="6">The sequence shown here is derived from an EMBL/GenBank/DDBJ whole genome shotgun (WGS) entry which is preliminary data.</text>
</comment>
<evidence type="ECO:0000256" key="1">
    <source>
        <dbReference type="ARBA" id="ARBA00022737"/>
    </source>
</evidence>
<dbReference type="GO" id="GO:0033309">
    <property type="term" value="C:SBF transcription complex"/>
    <property type="evidence" value="ECO:0007669"/>
    <property type="project" value="TreeGrafter"/>
</dbReference>
<dbReference type="GO" id="GO:0030907">
    <property type="term" value="C:MBF transcription complex"/>
    <property type="evidence" value="ECO:0007669"/>
    <property type="project" value="TreeGrafter"/>
</dbReference>
<dbReference type="InterPro" id="IPR003163">
    <property type="entry name" value="Tscrpt_reg_HTH_APSES-type"/>
</dbReference>
<evidence type="ECO:0000256" key="2">
    <source>
        <dbReference type="ARBA" id="ARBA00023043"/>
    </source>
</evidence>
<evidence type="ECO:0000259" key="5">
    <source>
        <dbReference type="PROSITE" id="PS51299"/>
    </source>
</evidence>
<dbReference type="PROSITE" id="PS50297">
    <property type="entry name" value="ANK_REP_REGION"/>
    <property type="match status" value="1"/>
</dbReference>
<keyword evidence="1" id="KW-0677">Repeat</keyword>
<protein>
    <submittedName>
        <fullName evidence="6">Cell division cycle-related protein res2/pct1</fullName>
    </submittedName>
</protein>
<name>R4XB24_TAPDE</name>
<dbReference type="PANTHER" id="PTHR43828:SF15">
    <property type="entry name" value="TRANSCRIPTION FACTOR MBP1"/>
    <property type="match status" value="1"/>
</dbReference>
<dbReference type="SUPFAM" id="SSF54616">
    <property type="entry name" value="DNA-binding domain of Mlu1-box binding protein MBP1"/>
    <property type="match status" value="1"/>
</dbReference>
<dbReference type="AlphaFoldDB" id="R4XB24"/>
<dbReference type="Gene3D" id="1.25.40.20">
    <property type="entry name" value="Ankyrin repeat-containing domain"/>
    <property type="match status" value="1"/>
</dbReference>
<dbReference type="GO" id="GO:0051301">
    <property type="term" value="P:cell division"/>
    <property type="evidence" value="ECO:0007669"/>
    <property type="project" value="UniProtKB-KW"/>
</dbReference>
<evidence type="ECO:0000256" key="4">
    <source>
        <dbReference type="SAM" id="MobiDB-lite"/>
    </source>
</evidence>
<dbReference type="Proteomes" id="UP000013776">
    <property type="component" value="Unassembled WGS sequence"/>
</dbReference>
<feature type="repeat" description="ANK" evidence="3">
    <location>
        <begin position="244"/>
        <end position="276"/>
    </location>
</feature>
<feature type="compositionally biased region" description="Basic and acidic residues" evidence="4">
    <location>
        <begin position="165"/>
        <end position="180"/>
    </location>
</feature>
<dbReference type="InterPro" id="IPR002110">
    <property type="entry name" value="Ankyrin_rpt"/>
</dbReference>
<keyword evidence="6" id="KW-0132">Cell division</keyword>
<dbReference type="InterPro" id="IPR051642">
    <property type="entry name" value="SWI6-like"/>
</dbReference>
<proteinExistence type="predicted"/>
<dbReference type="InterPro" id="IPR036887">
    <property type="entry name" value="HTH_APSES_sf"/>
</dbReference>
<keyword evidence="2 3" id="KW-0040">ANK repeat</keyword>
<dbReference type="PANTHER" id="PTHR43828">
    <property type="entry name" value="ASPARAGINASE"/>
    <property type="match status" value="1"/>
</dbReference>
<dbReference type="SMART" id="SM01252">
    <property type="entry name" value="KilA-N"/>
    <property type="match status" value="1"/>
</dbReference>
<dbReference type="EMBL" id="CAHR02000043">
    <property type="protein sequence ID" value="CCG81528.1"/>
    <property type="molecule type" value="Genomic_DNA"/>
</dbReference>
<organism evidence="6 7">
    <name type="scientific">Taphrina deformans (strain PYCC 5710 / ATCC 11124 / CBS 356.35 / IMI 108563 / JCM 9778 / NBRC 8474)</name>
    <name type="common">Peach leaf curl fungus</name>
    <name type="synonym">Lalaria deformans</name>
    <dbReference type="NCBI Taxonomy" id="1097556"/>
    <lineage>
        <taxon>Eukaryota</taxon>
        <taxon>Fungi</taxon>
        <taxon>Dikarya</taxon>
        <taxon>Ascomycota</taxon>
        <taxon>Taphrinomycotina</taxon>
        <taxon>Taphrinomycetes</taxon>
        <taxon>Taphrinales</taxon>
        <taxon>Taphrinaceae</taxon>
        <taxon>Taphrina</taxon>
    </lineage>
</organism>
<keyword evidence="7" id="KW-1185">Reference proteome</keyword>
<feature type="domain" description="HTH APSES-type" evidence="5">
    <location>
        <begin position="6"/>
        <end position="112"/>
    </location>
</feature>
<dbReference type="SUPFAM" id="SSF48403">
    <property type="entry name" value="Ankyrin repeat"/>
    <property type="match status" value="1"/>
</dbReference>
<dbReference type="Pfam" id="PF00023">
    <property type="entry name" value="Ank"/>
    <property type="match status" value="2"/>
</dbReference>
<dbReference type="FunFam" id="3.10.260.10:FF:000001">
    <property type="entry name" value="APSES transcription factor (MbpA)"/>
    <property type="match status" value="1"/>
</dbReference>
<feature type="repeat" description="ANK" evidence="3">
    <location>
        <begin position="367"/>
        <end position="399"/>
    </location>
</feature>
<dbReference type="InterPro" id="IPR036770">
    <property type="entry name" value="Ankyrin_rpt-contain_sf"/>
</dbReference>
<sequence length="653" mass="72719">MDQNSIGSAVYSNVPVLEITIKGIPMMRRRKDDWMNATQILKVAGFDKPQRTRILEREVQKGEHEKVQGGYGKYQGTWIPFARGLELATQYEVADIMQPILSYRQGSQSPPPAPKHTTAASKPAKQTLLRGPRKLKPTPRKQTLETARARPSAVLSSEMSDASIEDLKSDRSASPDRTDISIHSDLEDGVHAIFSDQYVPGQLQISGYSEKLLEFFTDPKRFSMPEFLRAPPPDYDANATIDDEGHSALHWASAMGLLDVVAYLKRAGADISCGNHESQTPFMRVVAFCNNYDLKTFPEIIQQLIGSAHISDNHGRTVFHHISMSTSAPAKSKIMAARYYMDQLLNHLTQSMSGAEFKALIDHRDHNGDTALTMAARNGVKKVWKSLLEYNANPHILNKDGRSAQEYIDAHEASKRQILPSSSPIHPAALDRASSYSTTQISKQYLSEAAIRTTHKVLPEITEKLKLLASAYDAEFHEREEDVKEAQTSLSEMHNEMELHRVYLRENPAVGMAKMIETATEQEIVCRDGLYQVVERSQAAALKELVRVEESSSSMKQEDVTDLTGLITELEALQEARKSKVREIVNIMGSSGLGPRMNDYRKLISIASGGDIPPEDLDDIKLAEIEETLTSADEGLITEVLLSNDDVEMGEDD</sequence>